<dbReference type="GO" id="GO:0016746">
    <property type="term" value="F:acyltransferase activity"/>
    <property type="evidence" value="ECO:0007669"/>
    <property type="project" value="UniProtKB-KW"/>
</dbReference>
<dbReference type="PANTHER" id="PTHR34180:SF1">
    <property type="entry name" value="BETA-ALANYL-DOPAMINE_CARCININE HYDROLASE"/>
    <property type="match status" value="1"/>
</dbReference>
<keyword evidence="3" id="KW-1185">Reference proteome</keyword>
<dbReference type="Proteomes" id="UP000050996">
    <property type="component" value="Unassembled WGS sequence"/>
</dbReference>
<proteinExistence type="predicted"/>
<dbReference type="PATRIC" id="fig|1637975.4.peg.5290"/>
<dbReference type="SUPFAM" id="SSF56235">
    <property type="entry name" value="N-terminal nucleophile aminohydrolases (Ntn hydrolases)"/>
    <property type="match status" value="1"/>
</dbReference>
<accession>A0A0Q3QV73</accession>
<dbReference type="InterPro" id="IPR047794">
    <property type="entry name" value="C45_proenzyme-like"/>
</dbReference>
<evidence type="ECO:0000313" key="3">
    <source>
        <dbReference type="Proteomes" id="UP000050996"/>
    </source>
</evidence>
<comment type="caution">
    <text evidence="2">The sequence shown here is derived from an EMBL/GenBank/DDBJ whole genome shotgun (WGS) entry which is preliminary data.</text>
</comment>
<keyword evidence="2" id="KW-0012">Acyltransferase</keyword>
<dbReference type="STRING" id="1637975.AN957_26165"/>
<name>A0A0Q3QV73_9BACI</name>
<dbReference type="Pfam" id="PF03417">
    <property type="entry name" value="AAT"/>
    <property type="match status" value="1"/>
</dbReference>
<evidence type="ECO:0000313" key="2">
    <source>
        <dbReference type="EMBL" id="KQL21694.1"/>
    </source>
</evidence>
<dbReference type="NCBIfam" id="NF040521">
    <property type="entry name" value="C45_proenzyme"/>
    <property type="match status" value="1"/>
</dbReference>
<protein>
    <submittedName>
        <fullName evidence="2">Acyl-CoA--6-aminopenicillanic acid acyltransferase</fullName>
    </submittedName>
</protein>
<gene>
    <name evidence="2" type="ORF">AN957_26165</name>
</gene>
<dbReference type="RefSeq" id="WP_056686979.1">
    <property type="nucleotide sequence ID" value="NZ_LJIX01000006.1"/>
</dbReference>
<reference evidence="2 3" key="1">
    <citation type="submission" date="2015-09" db="EMBL/GenBank/DDBJ databases">
        <title>Genome sequencing project for genomic taxonomy and phylogenomics of Bacillus-like bacteria.</title>
        <authorList>
            <person name="Liu B."/>
            <person name="Wang J."/>
            <person name="Zhu Y."/>
            <person name="Liu G."/>
            <person name="Chen Q."/>
            <person name="Chen Z."/>
            <person name="Lan J."/>
            <person name="Che J."/>
            <person name="Ge C."/>
            <person name="Shi H."/>
            <person name="Pan Z."/>
            <person name="Liu X."/>
        </authorList>
    </citation>
    <scope>NUCLEOTIDE SEQUENCE [LARGE SCALE GENOMIC DNA]</scope>
    <source>
        <strain evidence="2 3">FJAT-18043</strain>
    </source>
</reference>
<dbReference type="EMBL" id="LJIX01000006">
    <property type="protein sequence ID" value="KQL21694.1"/>
    <property type="molecule type" value="Genomic_DNA"/>
</dbReference>
<dbReference type="CDD" id="cd01935">
    <property type="entry name" value="Ntn_CGH_like"/>
    <property type="match status" value="1"/>
</dbReference>
<dbReference type="Gene3D" id="3.60.60.10">
    <property type="entry name" value="Penicillin V Acylase, Chain A"/>
    <property type="match status" value="1"/>
</dbReference>
<organism evidence="2 3">
    <name type="scientific">Cytobacillus solani</name>
    <dbReference type="NCBI Taxonomy" id="1637975"/>
    <lineage>
        <taxon>Bacteria</taxon>
        <taxon>Bacillati</taxon>
        <taxon>Bacillota</taxon>
        <taxon>Bacilli</taxon>
        <taxon>Bacillales</taxon>
        <taxon>Bacillaceae</taxon>
        <taxon>Cytobacillus</taxon>
    </lineage>
</organism>
<sequence length="344" mass="39135">MFKNEELSVRIVELRGDYYQIGLEQGKELMSLSSFQQIDHLRELTTNSNVQKSKEILENISPKLFQELSGLAEGLNMELDSTIKLFSGYDVVFPEMGCTTLVNDGYYVRNYDFSPEMYDARLVFMRPLNGYTSVGFSQQVIGRLDGMNEKGLVVGLHFVNNEHRDEGFIATTIVRMLLEQCANIEEAIAFITDIPHGYCYNYSITDKSGKSILVEASPQQQIINFANPLICTNHFESEILRSKNRINIQGSVKRKEYVSSLLTGELSPMSVYHHFNDSSSPLFFKHYKEYFGTLHTVVYSPKDLSIIIGVGENCKPIVFSLKEFMEGRLILPEYMKGAINQVSL</sequence>
<evidence type="ECO:0000259" key="1">
    <source>
        <dbReference type="Pfam" id="PF03417"/>
    </source>
</evidence>
<dbReference type="InterPro" id="IPR005079">
    <property type="entry name" value="Peptidase_C45_hydrolase"/>
</dbReference>
<dbReference type="PANTHER" id="PTHR34180">
    <property type="entry name" value="PEPTIDASE C45"/>
    <property type="match status" value="1"/>
</dbReference>
<dbReference type="InterPro" id="IPR029055">
    <property type="entry name" value="Ntn_hydrolases_N"/>
</dbReference>
<dbReference type="InterPro" id="IPR047801">
    <property type="entry name" value="Peptidase_C45"/>
</dbReference>
<feature type="domain" description="Peptidase C45 hydrolase" evidence="1">
    <location>
        <begin position="104"/>
        <end position="312"/>
    </location>
</feature>
<keyword evidence="2" id="KW-0808">Transferase</keyword>
<dbReference type="AlphaFoldDB" id="A0A0Q3QV73"/>